<dbReference type="Proteomes" id="UP000179807">
    <property type="component" value="Unassembled WGS sequence"/>
</dbReference>
<evidence type="ECO:0000256" key="1">
    <source>
        <dbReference type="SAM" id="MobiDB-lite"/>
    </source>
</evidence>
<feature type="compositionally biased region" description="Basic and acidic residues" evidence="1">
    <location>
        <begin position="134"/>
        <end position="143"/>
    </location>
</feature>
<organism evidence="2 3">
    <name type="scientific">Tritrichomonas foetus</name>
    <dbReference type="NCBI Taxonomy" id="1144522"/>
    <lineage>
        <taxon>Eukaryota</taxon>
        <taxon>Metamonada</taxon>
        <taxon>Parabasalia</taxon>
        <taxon>Tritrichomonadida</taxon>
        <taxon>Tritrichomonadidae</taxon>
        <taxon>Tritrichomonas</taxon>
    </lineage>
</organism>
<feature type="region of interest" description="Disordered" evidence="1">
    <location>
        <begin position="59"/>
        <end position="95"/>
    </location>
</feature>
<name>A0A1J4JKR8_9EUKA</name>
<feature type="region of interest" description="Disordered" evidence="1">
    <location>
        <begin position="134"/>
        <end position="174"/>
    </location>
</feature>
<accession>A0A1J4JKR8</accession>
<dbReference type="VEuPathDB" id="TrichDB:TRFO_09025"/>
<dbReference type="RefSeq" id="XP_068351308.1">
    <property type="nucleotide sequence ID" value="XM_068494641.1"/>
</dbReference>
<feature type="compositionally biased region" description="Basic and acidic residues" evidence="1">
    <location>
        <begin position="72"/>
        <end position="93"/>
    </location>
</feature>
<evidence type="ECO:0000313" key="2">
    <source>
        <dbReference type="EMBL" id="OHS98171.1"/>
    </source>
</evidence>
<dbReference type="GeneID" id="94829345"/>
<sequence length="174" mass="20116">MQALEQEEIAFRQMGREYAIKSELNNKEYKLKVANATNLLRTAGKREVRKVNQKDIIRSRIQTAPPKNIKSSLEKSVKKSSEKVVDKSIEKEPPSFLHTSPVQILSTEWPVRPTSAHRILSPAKLTRYKEMNEEEYKKTKDPPIIHNTGLVYSTPMKPLPKYYRPPSTPMRNND</sequence>
<proteinExistence type="predicted"/>
<dbReference type="EMBL" id="MLAK01001071">
    <property type="protein sequence ID" value="OHS98171.1"/>
    <property type="molecule type" value="Genomic_DNA"/>
</dbReference>
<reference evidence="2" key="1">
    <citation type="submission" date="2016-10" db="EMBL/GenBank/DDBJ databases">
        <authorList>
            <person name="Benchimol M."/>
            <person name="Almeida L.G."/>
            <person name="Vasconcelos A.T."/>
            <person name="Perreira-Neves A."/>
            <person name="Rosa I.A."/>
            <person name="Tasca T."/>
            <person name="Bogo M.R."/>
            <person name="de Souza W."/>
        </authorList>
    </citation>
    <scope>NUCLEOTIDE SEQUENCE [LARGE SCALE GENOMIC DNA]</scope>
    <source>
        <strain evidence="2">K</strain>
    </source>
</reference>
<evidence type="ECO:0000313" key="3">
    <source>
        <dbReference type="Proteomes" id="UP000179807"/>
    </source>
</evidence>
<keyword evidence="3" id="KW-1185">Reference proteome</keyword>
<gene>
    <name evidence="2" type="ORF">TRFO_09025</name>
</gene>
<dbReference type="AlphaFoldDB" id="A0A1J4JKR8"/>
<comment type="caution">
    <text evidence="2">The sequence shown here is derived from an EMBL/GenBank/DDBJ whole genome shotgun (WGS) entry which is preliminary data.</text>
</comment>
<protein>
    <submittedName>
        <fullName evidence="2">Uncharacterized protein</fullName>
    </submittedName>
</protein>